<evidence type="ECO:0000313" key="5">
    <source>
        <dbReference type="Proteomes" id="UP000007494"/>
    </source>
</evidence>
<dbReference type="RefSeq" id="XP_003880848.1">
    <property type="nucleotide sequence ID" value="XM_003880799.1"/>
</dbReference>
<evidence type="ECO:0000259" key="2">
    <source>
        <dbReference type="Pfam" id="PF04092"/>
    </source>
</evidence>
<protein>
    <submittedName>
        <fullName evidence="3 4">Srs domain-containing protein</fullName>
    </submittedName>
</protein>
<gene>
    <name evidence="4" type="ORF">BN1204_038900</name>
    <name evidence="3" type="ORF">NCLIV_038900</name>
</gene>
<reference evidence="3" key="1">
    <citation type="submission" date="2011-02" db="EMBL/GenBank/DDBJ databases">
        <authorList>
            <person name="Aslett M."/>
        </authorList>
    </citation>
    <scope>NUCLEOTIDE SEQUENCE</scope>
    <source>
        <strain evidence="3">Liverpool</strain>
    </source>
</reference>
<dbReference type="InParanoid" id="F0VAV7"/>
<evidence type="ECO:0000256" key="1">
    <source>
        <dbReference type="SAM" id="Phobius"/>
    </source>
</evidence>
<evidence type="ECO:0000313" key="3">
    <source>
        <dbReference type="EMBL" id="CBZ50815.1"/>
    </source>
</evidence>
<dbReference type="InterPro" id="IPR036755">
    <property type="entry name" value="SRS_dom_sf"/>
</dbReference>
<feature type="domain" description="SRS" evidence="2">
    <location>
        <begin position="80"/>
        <end position="208"/>
    </location>
</feature>
<dbReference type="AlphaFoldDB" id="F0VAV7"/>
<dbReference type="InterPro" id="IPR028352">
    <property type="entry name" value="Surface_antig_SAG1"/>
</dbReference>
<dbReference type="PRINTS" id="PR01801">
    <property type="entry name" value="SURFCEANTIGN"/>
</dbReference>
<dbReference type="eggNOG" id="ENOG502QYZT">
    <property type="taxonomic scope" value="Eukaryota"/>
</dbReference>
<dbReference type="InterPro" id="IPR007226">
    <property type="entry name" value="SRS_dom"/>
</dbReference>
<sequence>MAHVRLAGAAAVEASPSASRFLPVNRVPLKLALASRLGLVFLVLLVSTAGLSGCPSSFVIQAMALEAKASECIEEGGSQTTCTCNSMEQGDPKELQATLSATKSALQLVCQNDLKCAPEELTEKQVCPENTPDLKDCKRNGQTTQCVSVTTLLTGNAEEVKWVQVTDQANTVKKMTIPKENLPYTDKKFIVGCLDQNKKNTKCKLTVTLEARESVTENQTVTCAYGKTSNPTHQTVTLSPSQNSFTLVCGSEGEVLPTEYQNTYCVSQAGKNASAECSGNYTEVIPAYESNWWKENTSSHSFTLAIPEDGFPEEATKIMVGCQKKTSQPSKEKGEPATESPTVCSVDVTIEGVASAASLSGGMGGVVSSVVSFLALLTFSACVV</sequence>
<dbReference type="Pfam" id="PF04092">
    <property type="entry name" value="SAG"/>
    <property type="match status" value="2"/>
</dbReference>
<evidence type="ECO:0000313" key="4">
    <source>
        <dbReference type="EMBL" id="CEL68116.1"/>
    </source>
</evidence>
<keyword evidence="1" id="KW-1133">Transmembrane helix</keyword>
<dbReference type="Gene3D" id="2.60.40.1320">
    <property type="entry name" value="SRS domain"/>
    <property type="match status" value="2"/>
</dbReference>
<dbReference type="Proteomes" id="UP000007494">
    <property type="component" value="Chromosome IX"/>
</dbReference>
<accession>F0VAV7</accession>
<dbReference type="GeneID" id="13441849"/>
<reference evidence="5" key="3">
    <citation type="journal article" date="2012" name="PLoS Pathog.">
        <title>Comparative genomics of the apicomplexan parasites Toxoplasma gondii and Neospora caninum: Coccidia differing in host range and transmission strategy.</title>
        <authorList>
            <person name="Reid A.J."/>
            <person name="Vermont S.J."/>
            <person name="Cotton J.A."/>
            <person name="Harris D."/>
            <person name="Hill-Cawthorne G.A."/>
            <person name="Konen-Waisman S."/>
            <person name="Latham S.M."/>
            <person name="Mourier T."/>
            <person name="Norton R."/>
            <person name="Quail M.A."/>
            <person name="Sanders M."/>
            <person name="Shanmugam D."/>
            <person name="Sohal A."/>
            <person name="Wasmuth J.D."/>
            <person name="Brunk B."/>
            <person name="Grigg M.E."/>
            <person name="Howard J.C."/>
            <person name="Parkinson J."/>
            <person name="Roos D.S."/>
            <person name="Trees A.J."/>
            <person name="Berriman M."/>
            <person name="Pain A."/>
            <person name="Wastling J.M."/>
        </authorList>
    </citation>
    <scope>NUCLEOTIDE SEQUENCE [LARGE SCALE GENOMIC DNA]</scope>
    <source>
        <strain evidence="5">Liverpool</strain>
    </source>
</reference>
<dbReference type="EMBL" id="FR823385">
    <property type="protein sequence ID" value="CBZ50815.1"/>
    <property type="molecule type" value="Genomic_DNA"/>
</dbReference>
<name>F0VAV7_NEOCL</name>
<dbReference type="EMBL" id="LN714484">
    <property type="protein sequence ID" value="CEL68116.1"/>
    <property type="molecule type" value="Genomic_DNA"/>
</dbReference>
<feature type="domain" description="SRS" evidence="2">
    <location>
        <begin position="219"/>
        <end position="350"/>
    </location>
</feature>
<organism evidence="3 5">
    <name type="scientific">Neospora caninum (strain Liverpool)</name>
    <dbReference type="NCBI Taxonomy" id="572307"/>
    <lineage>
        <taxon>Eukaryota</taxon>
        <taxon>Sar</taxon>
        <taxon>Alveolata</taxon>
        <taxon>Apicomplexa</taxon>
        <taxon>Conoidasida</taxon>
        <taxon>Coccidia</taxon>
        <taxon>Eucoccidiorida</taxon>
        <taxon>Eimeriorina</taxon>
        <taxon>Sarcocystidae</taxon>
        <taxon>Neospora</taxon>
    </lineage>
</organism>
<keyword evidence="1" id="KW-0812">Transmembrane</keyword>
<reference evidence="4" key="4">
    <citation type="journal article" date="2015" name="PLoS ONE">
        <title>Comprehensive Evaluation of Toxoplasma gondii VEG and Neospora caninum LIV Genomes with Tachyzoite Stage Transcriptome and Proteome Defines Novel Transcript Features.</title>
        <authorList>
            <person name="Ramaprasad A."/>
            <person name="Mourier T."/>
            <person name="Naeem R."/>
            <person name="Malas T.B."/>
            <person name="Moussa E."/>
            <person name="Panigrahi A."/>
            <person name="Vermont S.J."/>
            <person name="Otto T.D."/>
            <person name="Wastling J."/>
            <person name="Pain A."/>
        </authorList>
    </citation>
    <scope>NUCLEOTIDE SEQUENCE</scope>
    <source>
        <strain evidence="4">Liverpool</strain>
    </source>
</reference>
<keyword evidence="5" id="KW-1185">Reference proteome</keyword>
<dbReference type="VEuPathDB" id="ToxoDB:NCLIV_038900"/>
<dbReference type="SUPFAM" id="SSF74877">
    <property type="entry name" value="Major surface antigen p30, SAG1"/>
    <property type="match status" value="2"/>
</dbReference>
<dbReference type="GO" id="GO:0016020">
    <property type="term" value="C:membrane"/>
    <property type="evidence" value="ECO:0007669"/>
    <property type="project" value="InterPro"/>
</dbReference>
<dbReference type="OrthoDB" id="331501at2759"/>
<feature type="transmembrane region" description="Helical" evidence="1">
    <location>
        <begin position="38"/>
        <end position="60"/>
    </location>
</feature>
<reference evidence="3" key="2">
    <citation type="submission" date="2011-03" db="EMBL/GenBank/DDBJ databases">
        <title>Comparative genomics and transcriptomics of Neospora caninum and Toxoplasma gondii.</title>
        <authorList>
            <person name="Reid A.J."/>
            <person name="Sohal A."/>
            <person name="Harris D."/>
            <person name="Quail M."/>
            <person name="Sanders M."/>
            <person name="Berriman M."/>
            <person name="Wastling J.M."/>
            <person name="Pain A."/>
        </authorList>
    </citation>
    <scope>NUCLEOTIDE SEQUENCE</scope>
    <source>
        <strain evidence="3">Liverpool</strain>
    </source>
</reference>
<keyword evidence="1" id="KW-0472">Membrane</keyword>
<proteinExistence type="predicted"/>